<feature type="transmembrane region" description="Helical" evidence="1">
    <location>
        <begin position="46"/>
        <end position="64"/>
    </location>
</feature>
<dbReference type="AlphaFoldDB" id="A0A8E4EPS7"/>
<dbReference type="EMBL" id="LR824641">
    <property type="protein sequence ID" value="CAD0328240.1"/>
    <property type="molecule type" value="Genomic_DNA"/>
</dbReference>
<dbReference type="RefSeq" id="WP_119131909.1">
    <property type="nucleotide sequence ID" value="NZ_LR861803.1"/>
</dbReference>
<accession>A0A8E4EPS7</accession>
<evidence type="ECO:0000313" key="3">
    <source>
        <dbReference type="EMBL" id="CAD1792291.1"/>
    </source>
</evidence>
<keyword evidence="1" id="KW-1133">Transmembrane helix</keyword>
<keyword evidence="1" id="KW-0472">Membrane</keyword>
<evidence type="ECO:0008006" key="5">
    <source>
        <dbReference type="Google" id="ProtNLM"/>
    </source>
</evidence>
<name>A0A8E4EPS7_9XANT</name>
<organism evidence="3 4">
    <name type="scientific">Xanthomonas euroxanthea</name>
    <dbReference type="NCBI Taxonomy" id="2259622"/>
    <lineage>
        <taxon>Bacteria</taxon>
        <taxon>Pseudomonadati</taxon>
        <taxon>Pseudomonadota</taxon>
        <taxon>Gammaproteobacteria</taxon>
        <taxon>Lysobacterales</taxon>
        <taxon>Lysobacteraceae</taxon>
        <taxon>Xanthomonas</taxon>
    </lineage>
</organism>
<evidence type="ECO:0000313" key="4">
    <source>
        <dbReference type="Proteomes" id="UP000515493"/>
    </source>
</evidence>
<protein>
    <recommendedName>
        <fullName evidence="5">Toxin CptA</fullName>
    </recommendedName>
</protein>
<dbReference type="KEGG" id="xeu:XSP_002245"/>
<feature type="transmembrane region" description="Helical" evidence="1">
    <location>
        <begin position="21"/>
        <end position="40"/>
    </location>
</feature>
<gene>
    <name evidence="3" type="ORF">XSP_002245</name>
</gene>
<dbReference type="EMBL" id="LR861803">
    <property type="protein sequence ID" value="CAD1792291.1"/>
    <property type="molecule type" value="Genomic_DNA"/>
</dbReference>
<evidence type="ECO:0000313" key="2">
    <source>
        <dbReference type="EMBL" id="CAD0328240.1"/>
    </source>
</evidence>
<sequence>MPPTPRSSPIFAPCRLEWRPSRGLVCALGVLSALALWALWRSGVPPWLAVLLAVYAVVAGGRSLRVLLRSPACEVIVPWGQTPASVDGKQVQGLQVAWRGPIAVVSWTGPDARRRRLHFWPDTLPVAQRRELRLAAQAHAISSGQLQVAP</sequence>
<evidence type="ECO:0000256" key="1">
    <source>
        <dbReference type="SAM" id="Phobius"/>
    </source>
</evidence>
<dbReference type="GeneID" id="79389554"/>
<reference evidence="3 4" key="1">
    <citation type="submission" date="2020-07" db="EMBL/GenBank/DDBJ databases">
        <authorList>
            <person name="Teixeira M."/>
        </authorList>
    </citation>
    <scope>NUCLEOTIDE SEQUENCE [LARGE SCALE GENOMIC DNA]</scope>
    <source>
        <strain evidence="3">1</strain>
        <strain evidence="2">Xanthomonas sp. CPBF 367</strain>
    </source>
</reference>
<proteinExistence type="predicted"/>
<keyword evidence="1" id="KW-0812">Transmembrane</keyword>
<dbReference type="Proteomes" id="UP000515493">
    <property type="component" value="Chromosome"/>
</dbReference>